<feature type="compositionally biased region" description="Acidic residues" evidence="2">
    <location>
        <begin position="1075"/>
        <end position="1087"/>
    </location>
</feature>
<evidence type="ECO:0000313" key="5">
    <source>
        <dbReference type="Proteomes" id="UP001301350"/>
    </source>
</evidence>
<dbReference type="GO" id="GO:0016192">
    <property type="term" value="P:vesicle-mediated transport"/>
    <property type="evidence" value="ECO:0007669"/>
    <property type="project" value="InterPro"/>
</dbReference>
<keyword evidence="5" id="KW-1185">Reference proteome</keyword>
<comment type="caution">
    <text evidence="4">The sequence shown here is derived from an EMBL/GenBank/DDBJ whole genome shotgun (WGS) entry which is preliminary data.</text>
</comment>
<evidence type="ECO:0000313" key="4">
    <source>
        <dbReference type="EMBL" id="KAK4534560.1"/>
    </source>
</evidence>
<dbReference type="Gene3D" id="3.90.830.10">
    <property type="entry name" value="Syntaxin Binding Protein 1, Chain A, domain 2"/>
    <property type="match status" value="1"/>
</dbReference>
<protein>
    <submittedName>
        <fullName evidence="4">Uncharacterized protein</fullName>
    </submittedName>
</protein>
<dbReference type="Gene3D" id="3.40.50.1910">
    <property type="match status" value="3"/>
</dbReference>
<evidence type="ECO:0000256" key="3">
    <source>
        <dbReference type="SAM" id="Phobius"/>
    </source>
</evidence>
<dbReference type="Gene3D" id="3.40.50.2060">
    <property type="match status" value="1"/>
</dbReference>
<dbReference type="SUPFAM" id="SSF56815">
    <property type="entry name" value="Sec1/munc18-like (SM) proteins"/>
    <property type="match status" value="1"/>
</dbReference>
<dbReference type="InterPro" id="IPR043127">
    <property type="entry name" value="Sec-1-like_dom3a"/>
</dbReference>
<keyword evidence="3" id="KW-0472">Membrane</keyword>
<proteinExistence type="inferred from homology"/>
<dbReference type="InterPro" id="IPR001619">
    <property type="entry name" value="Sec1-like"/>
</dbReference>
<dbReference type="InterPro" id="IPR043154">
    <property type="entry name" value="Sec-1-like_dom1"/>
</dbReference>
<accession>A0AAV9IQH6</accession>
<dbReference type="Gene3D" id="2.60.120.560">
    <property type="entry name" value="Exo-inulinase, domain 1"/>
    <property type="match status" value="1"/>
</dbReference>
<dbReference type="Pfam" id="PF00995">
    <property type="entry name" value="Sec1"/>
    <property type="match status" value="1"/>
</dbReference>
<feature type="transmembrane region" description="Helical" evidence="3">
    <location>
        <begin position="430"/>
        <end position="453"/>
    </location>
</feature>
<dbReference type="PANTHER" id="PTHR11679">
    <property type="entry name" value="VESICLE PROTEIN SORTING-ASSOCIATED"/>
    <property type="match status" value="1"/>
</dbReference>
<dbReference type="AlphaFoldDB" id="A0AAV9IQH6"/>
<dbReference type="InterPro" id="IPR027482">
    <property type="entry name" value="Sec1-like_dom2"/>
</dbReference>
<keyword evidence="3" id="KW-0812">Transmembrane</keyword>
<reference evidence="4 5" key="1">
    <citation type="submission" date="2022-07" db="EMBL/GenBank/DDBJ databases">
        <title>Genome-wide signatures of adaptation to extreme environments.</title>
        <authorList>
            <person name="Cho C.H."/>
            <person name="Yoon H.S."/>
        </authorList>
    </citation>
    <scope>NUCLEOTIDE SEQUENCE [LARGE SCALE GENOMIC DNA]</scope>
    <source>
        <strain evidence="4 5">DBV 063 E5</strain>
    </source>
</reference>
<dbReference type="Proteomes" id="UP001301350">
    <property type="component" value="Unassembled WGS sequence"/>
</dbReference>
<name>A0AAV9IQH6_CYACA</name>
<sequence>MGACRAPGLWIWGTVLLILWAGAWLGVQGATGAVLFSTTFSSCHSPVCSLNSSLFKPVDTGAVGVPSEWIASDVASDGERYRSGAVAAQIRNVYAGAGATDPFAGTYLEYRGDGASDWTDYSLSVDVNALFPGPIGVMFRLVDADNAYRFVWRSRSTTEGTSLAPGVTPSPGAGSVLPAVRELQKKVHGRWSTVARASGAPAFPFGSFVNIRAECRGSSLRIYVDGERIISAEDDSLRRGTWALFNSRNPGVRYANIEVRRATGDSATHSPLPPPTTGAVSSAASSATTTAAPLATVLPLPSFQGAGSERVVFTLHFTDIELHQFTADANSAVTRALLDGANTRQLLLSQPPLALVGLRSGSVRAEYAGVVNAAQLQTFQNRLDRYVCGGSLASGTRLGAVECNRNATLPTVIEPSPTSSSGSGNAGATAGIAVGVTLGVLALIAVVVLGWWIRRHRRRRRLQHAKGGAADAVVTPAFDGDLAEQGLVFRDGQVFLQGDAAGKTLNGDGGLLKPLPPPPLPTDQSNFVLKADDESESDEGFSILANTRRLTLDKLLECARPQANGWRVLVVDSRTLRILSAVARHSELVGRGVTLVEALEETCSAAHSLPLSTIYFLSPVERSFAHLIQVAAQRDPQCAQRVYLTRTLDGTDDRHDTLVQRLALDRAGFPPLQVDYVAMEQRLISLESCPGHMLPLLYGSAAARPQLTQTLGQEIGTVFHALGCGIDTDELPWIQVHTSSAANEPAIQVARAAQAYASQQLLPRVPKFTSTYAGSGSGGSAVHAILVDRAIDPFTPLMHLRSYRACLAEASGEPASGVAWPPPNDRLWRRLRDADLVDAAEALSNELDALLHTDTVGQLLARSTAKNGRICTDNLSLRELGELARGTPDLFERIRQLEWHISAVNQCLREYDRRHLPELLPLEDELVSGRRASDGRRVSTASLKRRVESVLRADRFQPHDQMRVLLLYAAARDPTGWSALLDAAPAFTEEMRAYVRAAARGLLDRMNAAKLACKAARARRRRRAKSARRRAHSRDAMAFEPVLRHIFLQYIEADRRTGERVWSYPSVLGERDAPSDVDDDDDTDNEADSPKEFGAAAAAAATALDSPQGPAAGARTANSPRPARSQRKRERSRSVSAGRSQSVGHAARPAAAAAFASDEKFLLLVLGGVCAAEVQLGYALAQQCHLQVVIGGTSLLTPRQFMDELMQLGKETEP</sequence>
<keyword evidence="3" id="KW-1133">Transmembrane helix</keyword>
<dbReference type="EMBL" id="JANCYW010000002">
    <property type="protein sequence ID" value="KAK4534560.1"/>
    <property type="molecule type" value="Genomic_DNA"/>
</dbReference>
<comment type="similarity">
    <text evidence="1">Belongs to the STXBP/unc-18/SEC1 family.</text>
</comment>
<feature type="compositionally biased region" description="Polar residues" evidence="2">
    <location>
        <begin position="1134"/>
        <end position="1143"/>
    </location>
</feature>
<dbReference type="InterPro" id="IPR036045">
    <property type="entry name" value="Sec1-like_sf"/>
</dbReference>
<gene>
    <name evidence="4" type="ORF">CDCA_CDCA02G0585</name>
</gene>
<organism evidence="4 5">
    <name type="scientific">Cyanidium caldarium</name>
    <name type="common">Red alga</name>
    <dbReference type="NCBI Taxonomy" id="2771"/>
    <lineage>
        <taxon>Eukaryota</taxon>
        <taxon>Rhodophyta</taxon>
        <taxon>Bangiophyceae</taxon>
        <taxon>Cyanidiales</taxon>
        <taxon>Cyanidiaceae</taxon>
        <taxon>Cyanidium</taxon>
    </lineage>
</organism>
<feature type="region of interest" description="Disordered" evidence="2">
    <location>
        <begin position="1067"/>
        <end position="1143"/>
    </location>
</feature>
<evidence type="ECO:0000256" key="1">
    <source>
        <dbReference type="ARBA" id="ARBA00009884"/>
    </source>
</evidence>
<dbReference type="Gene3D" id="1.25.40.60">
    <property type="match status" value="1"/>
</dbReference>
<evidence type="ECO:0000256" key="2">
    <source>
        <dbReference type="SAM" id="MobiDB-lite"/>
    </source>
</evidence>